<organism evidence="1 2">
    <name type="scientific">Thalassoglobus polymorphus</name>
    <dbReference type="NCBI Taxonomy" id="2527994"/>
    <lineage>
        <taxon>Bacteria</taxon>
        <taxon>Pseudomonadati</taxon>
        <taxon>Planctomycetota</taxon>
        <taxon>Planctomycetia</taxon>
        <taxon>Planctomycetales</taxon>
        <taxon>Planctomycetaceae</taxon>
        <taxon>Thalassoglobus</taxon>
    </lineage>
</organism>
<gene>
    <name evidence="1" type="ORF">Mal48_29100</name>
</gene>
<evidence type="ECO:0000313" key="2">
    <source>
        <dbReference type="Proteomes" id="UP000315724"/>
    </source>
</evidence>
<keyword evidence="2" id="KW-1185">Reference proteome</keyword>
<accession>A0A517QPT4</accession>
<sequence length="132" mass="15418">MSFNQSAIAVEDRFYTTNLGDLLLLKALGFIEDHHARILDVAENHLKLRVGNTFLERFFYRCSKERPVEITLHIRQEIDDGDTTKEALRLPGIACSQVDVTIVPQSRSWKKSEFEQFSRRILWSLRQHFISP</sequence>
<dbReference type="AlphaFoldDB" id="A0A517QPT4"/>
<reference evidence="1 2" key="1">
    <citation type="submission" date="2019-02" db="EMBL/GenBank/DDBJ databases">
        <title>Deep-cultivation of Planctomycetes and their phenomic and genomic characterization uncovers novel biology.</title>
        <authorList>
            <person name="Wiegand S."/>
            <person name="Jogler M."/>
            <person name="Boedeker C."/>
            <person name="Pinto D."/>
            <person name="Vollmers J."/>
            <person name="Rivas-Marin E."/>
            <person name="Kohn T."/>
            <person name="Peeters S.H."/>
            <person name="Heuer A."/>
            <person name="Rast P."/>
            <person name="Oberbeckmann S."/>
            <person name="Bunk B."/>
            <person name="Jeske O."/>
            <person name="Meyerdierks A."/>
            <person name="Storesund J.E."/>
            <person name="Kallscheuer N."/>
            <person name="Luecker S."/>
            <person name="Lage O.M."/>
            <person name="Pohl T."/>
            <person name="Merkel B.J."/>
            <person name="Hornburger P."/>
            <person name="Mueller R.-W."/>
            <person name="Bruemmer F."/>
            <person name="Labrenz M."/>
            <person name="Spormann A.M."/>
            <person name="Op den Camp H."/>
            <person name="Overmann J."/>
            <person name="Amann R."/>
            <person name="Jetten M.S.M."/>
            <person name="Mascher T."/>
            <person name="Medema M.H."/>
            <person name="Devos D.P."/>
            <person name="Kaster A.-K."/>
            <person name="Ovreas L."/>
            <person name="Rohde M."/>
            <person name="Galperin M.Y."/>
            <person name="Jogler C."/>
        </authorList>
    </citation>
    <scope>NUCLEOTIDE SEQUENCE [LARGE SCALE GENOMIC DNA]</scope>
    <source>
        <strain evidence="1 2">Mal48</strain>
    </source>
</reference>
<dbReference type="RefSeq" id="WP_145200278.1">
    <property type="nucleotide sequence ID" value="NZ_CP036267.1"/>
</dbReference>
<dbReference type="OrthoDB" id="283820at2"/>
<name>A0A517QPT4_9PLAN</name>
<evidence type="ECO:0000313" key="1">
    <source>
        <dbReference type="EMBL" id="QDT33656.1"/>
    </source>
</evidence>
<dbReference type="Proteomes" id="UP000315724">
    <property type="component" value="Chromosome"/>
</dbReference>
<protein>
    <submittedName>
        <fullName evidence="1">Uncharacterized protein</fullName>
    </submittedName>
</protein>
<dbReference type="EMBL" id="CP036267">
    <property type="protein sequence ID" value="QDT33656.1"/>
    <property type="molecule type" value="Genomic_DNA"/>
</dbReference>
<dbReference type="KEGG" id="tpol:Mal48_29100"/>
<proteinExistence type="predicted"/>